<dbReference type="Proteomes" id="UP001419910">
    <property type="component" value="Unassembled WGS sequence"/>
</dbReference>
<keyword evidence="2" id="KW-1185">Reference proteome</keyword>
<evidence type="ECO:0000313" key="1">
    <source>
        <dbReference type="EMBL" id="MEN2790358.1"/>
    </source>
</evidence>
<dbReference type="EMBL" id="JBDIME010000009">
    <property type="protein sequence ID" value="MEN2790358.1"/>
    <property type="molecule type" value="Genomic_DNA"/>
</dbReference>
<evidence type="ECO:0000313" key="2">
    <source>
        <dbReference type="Proteomes" id="UP001419910"/>
    </source>
</evidence>
<dbReference type="RefSeq" id="WP_343889431.1">
    <property type="nucleotide sequence ID" value="NZ_BAAAEH010000021.1"/>
</dbReference>
<sequence length="456" mass="51561">MTIYFDRSALHPNGAKALNEEAEAIALLFESKPLQPSPPPAFETQREIGPTITEEDIIGEPIMSWTDLKGRAVGRYFVRDGQEVALRNGNYLQFRKLVEKVAGKKPFNLGLSLEFLEEQTFLWLQAARLGSNDQSLCDHLLDRCEAAVSLHDMAVPIASIEVERAFKLGNIRISPFDVRRLERWKTKLLQKNDADLEALSAIEERFQSLRKQLAGSTLIEVSILGEKKFVEAEAIRIADEAASVLRFLSPAAIISNLAFPCHPLGSEHRPLKTILHLAEGEIAGLTTGLRQQGLHHWGLQFADLSEKMNAGLRNIAAFFSDRHLTDHEQRVKSALLSYSRGVASYDPNERLIYAMFALEHLLLKDGSEPIQQNVGERIAFLIEQDPKRRKAVVSNFKKAYQLRSRYVHHLNSVENEEALQEFYKNIFVLLYTAIADMKIHSNHGAFLDHIDNKKFS</sequence>
<gene>
    <name evidence="1" type="ORF">ABC974_12030</name>
</gene>
<organism evidence="1 2">
    <name type="scientific">Sphingomonas oligophenolica</name>
    <dbReference type="NCBI Taxonomy" id="301154"/>
    <lineage>
        <taxon>Bacteria</taxon>
        <taxon>Pseudomonadati</taxon>
        <taxon>Pseudomonadota</taxon>
        <taxon>Alphaproteobacteria</taxon>
        <taxon>Sphingomonadales</taxon>
        <taxon>Sphingomonadaceae</taxon>
        <taxon>Sphingomonas</taxon>
    </lineage>
</organism>
<reference evidence="1 2" key="1">
    <citation type="submission" date="2024-05" db="EMBL/GenBank/DDBJ databases">
        <authorList>
            <person name="Liu Q."/>
            <person name="Xin Y.-H."/>
        </authorList>
    </citation>
    <scope>NUCLEOTIDE SEQUENCE [LARGE SCALE GENOMIC DNA]</scope>
    <source>
        <strain evidence="1 2">CGMCC 1.10181</strain>
    </source>
</reference>
<protein>
    <recommendedName>
        <fullName evidence="3">Apea-like HEPN domain-containing protein</fullName>
    </recommendedName>
</protein>
<proteinExistence type="predicted"/>
<name>A0ABU9Y3G5_9SPHN</name>
<evidence type="ECO:0008006" key="3">
    <source>
        <dbReference type="Google" id="ProtNLM"/>
    </source>
</evidence>
<comment type="caution">
    <text evidence="1">The sequence shown here is derived from an EMBL/GenBank/DDBJ whole genome shotgun (WGS) entry which is preliminary data.</text>
</comment>
<accession>A0ABU9Y3G5</accession>